<feature type="transmembrane region" description="Helical" evidence="6">
    <location>
        <begin position="148"/>
        <end position="166"/>
    </location>
</feature>
<keyword evidence="5" id="KW-0902">Two-component regulatory system</keyword>
<dbReference type="PROSITE" id="PS50109">
    <property type="entry name" value="HIS_KIN"/>
    <property type="match status" value="1"/>
</dbReference>
<evidence type="ECO:0000313" key="8">
    <source>
        <dbReference type="EMBL" id="PTL56426.1"/>
    </source>
</evidence>
<evidence type="ECO:0000256" key="4">
    <source>
        <dbReference type="ARBA" id="ARBA00022777"/>
    </source>
</evidence>
<protein>
    <recommendedName>
        <fullName evidence="2">histidine kinase</fullName>
        <ecNumber evidence="2">2.7.13.3</ecNumber>
    </recommendedName>
</protein>
<dbReference type="GO" id="GO:0004673">
    <property type="term" value="F:protein histidine kinase activity"/>
    <property type="evidence" value="ECO:0007669"/>
    <property type="project" value="UniProtKB-EC"/>
</dbReference>
<keyword evidence="3" id="KW-0808">Transferase</keyword>
<proteinExistence type="predicted"/>
<feature type="transmembrane region" description="Helical" evidence="6">
    <location>
        <begin position="116"/>
        <end position="133"/>
    </location>
</feature>
<comment type="catalytic activity">
    <reaction evidence="1">
        <text>ATP + protein L-histidine = ADP + protein N-phospho-L-histidine.</text>
        <dbReference type="EC" id="2.7.13.3"/>
    </reaction>
</comment>
<dbReference type="InterPro" id="IPR050482">
    <property type="entry name" value="Sensor_HK_TwoCompSys"/>
</dbReference>
<keyword evidence="6" id="KW-0812">Transmembrane</keyword>
<dbReference type="EC" id="2.7.13.3" evidence="2"/>
<evidence type="ECO:0000259" key="7">
    <source>
        <dbReference type="PROSITE" id="PS50109"/>
    </source>
</evidence>
<accession>A0A2T4UF71</accession>
<keyword evidence="6" id="KW-0472">Membrane</keyword>
<feature type="domain" description="Histidine kinase" evidence="7">
    <location>
        <begin position="299"/>
        <end position="388"/>
    </location>
</feature>
<dbReference type="PRINTS" id="PR00344">
    <property type="entry name" value="BCTRLSENSOR"/>
</dbReference>
<dbReference type="InterPro" id="IPR003594">
    <property type="entry name" value="HATPase_dom"/>
</dbReference>
<dbReference type="OrthoDB" id="5243952at2"/>
<dbReference type="Proteomes" id="UP000240739">
    <property type="component" value="Unassembled WGS sequence"/>
</dbReference>
<dbReference type="InterPro" id="IPR004358">
    <property type="entry name" value="Sig_transdc_His_kin-like_C"/>
</dbReference>
<keyword evidence="4" id="KW-0418">Kinase</keyword>
<dbReference type="RefSeq" id="WP_107570145.1">
    <property type="nucleotide sequence ID" value="NZ_PYYB01000002.1"/>
</dbReference>
<dbReference type="SMART" id="SM00387">
    <property type="entry name" value="HATPase_c"/>
    <property type="match status" value="1"/>
</dbReference>
<evidence type="ECO:0000256" key="1">
    <source>
        <dbReference type="ARBA" id="ARBA00000085"/>
    </source>
</evidence>
<evidence type="ECO:0000256" key="2">
    <source>
        <dbReference type="ARBA" id="ARBA00012438"/>
    </source>
</evidence>
<dbReference type="InterPro" id="IPR005467">
    <property type="entry name" value="His_kinase_dom"/>
</dbReference>
<dbReference type="SUPFAM" id="SSF55874">
    <property type="entry name" value="ATPase domain of HSP90 chaperone/DNA topoisomerase II/histidine kinase"/>
    <property type="match status" value="1"/>
</dbReference>
<feature type="transmembrane region" description="Helical" evidence="6">
    <location>
        <begin position="40"/>
        <end position="61"/>
    </location>
</feature>
<feature type="transmembrane region" description="Helical" evidence="6">
    <location>
        <begin position="92"/>
        <end position="109"/>
    </location>
</feature>
<keyword evidence="6" id="KW-1133">Transmembrane helix</keyword>
<name>A0A2T4UF71_9ACTN</name>
<comment type="caution">
    <text evidence="8">The sequence shown here is derived from an EMBL/GenBank/DDBJ whole genome shotgun (WGS) entry which is preliminary data.</text>
</comment>
<evidence type="ECO:0000256" key="5">
    <source>
        <dbReference type="ARBA" id="ARBA00023012"/>
    </source>
</evidence>
<dbReference type="AlphaFoldDB" id="A0A2T4UF71"/>
<keyword evidence="9" id="KW-1185">Reference proteome</keyword>
<dbReference type="Gene3D" id="3.30.565.10">
    <property type="entry name" value="Histidine kinase-like ATPase, C-terminal domain"/>
    <property type="match status" value="1"/>
</dbReference>
<sequence length="390" mass="41954">MRSAALLDHPARVVALVRLAAVPVFFFGERLIDHPEAHSGAFRFVLAFGVVYAAVLAGLAFSPGRRPLPLRVTATIDLALLGGLTYTSGGPFSQLRYGFFVVPVAAALLRGPRETAIASAAALTCYLVATIAYPDSRQDAVAFEATQSLYFVWLVMASTLLSAVLARRQRQIVSLSDERGRLVARAIEAEERERRRLAEALHDDAIQNLLAARQALGSGDDDRPADLGLVRTGLDRTVSQLRDAIFDLHPHLLRHAGLAAALQAVADRFAERLPDRSVAWEITVADDATGPTDEVVFAIARELMTNAVRHADARSVAVEVRRRQGGIALTVSDDGRGIDRRRARDAPLHGHIGLASCAERAEALGGRLQLASAPGEGARVEVWLPADPQA</sequence>
<dbReference type="CDD" id="cd16917">
    <property type="entry name" value="HATPase_UhpB-NarQ-NarX-like"/>
    <property type="match status" value="1"/>
</dbReference>
<dbReference type="PANTHER" id="PTHR24421">
    <property type="entry name" value="NITRATE/NITRITE SENSOR PROTEIN NARX-RELATED"/>
    <property type="match status" value="1"/>
</dbReference>
<organism evidence="8 9">
    <name type="scientific">Paraconexibacter algicola</name>
    <dbReference type="NCBI Taxonomy" id="2133960"/>
    <lineage>
        <taxon>Bacteria</taxon>
        <taxon>Bacillati</taxon>
        <taxon>Actinomycetota</taxon>
        <taxon>Thermoleophilia</taxon>
        <taxon>Solirubrobacterales</taxon>
        <taxon>Paraconexibacteraceae</taxon>
        <taxon>Paraconexibacter</taxon>
    </lineage>
</organism>
<dbReference type="Pfam" id="PF02518">
    <property type="entry name" value="HATPase_c"/>
    <property type="match status" value="1"/>
</dbReference>
<gene>
    <name evidence="8" type="ORF">C7Y72_15805</name>
</gene>
<reference evidence="8 9" key="1">
    <citation type="submission" date="2018-03" db="EMBL/GenBank/DDBJ databases">
        <title>Aquarubrobacter algicola gen. nov., sp. nov., a novel actinobacterium isolated from shallow eutrophic lake during the end of cyanobacterial harmful algal blooms.</title>
        <authorList>
            <person name="Chun S.J."/>
        </authorList>
    </citation>
    <scope>NUCLEOTIDE SEQUENCE [LARGE SCALE GENOMIC DNA]</scope>
    <source>
        <strain evidence="8 9">Seoho-28</strain>
    </source>
</reference>
<dbReference type="GO" id="GO:0000160">
    <property type="term" value="P:phosphorelay signal transduction system"/>
    <property type="evidence" value="ECO:0007669"/>
    <property type="project" value="UniProtKB-KW"/>
</dbReference>
<evidence type="ECO:0000313" key="9">
    <source>
        <dbReference type="Proteomes" id="UP000240739"/>
    </source>
</evidence>
<evidence type="ECO:0000256" key="6">
    <source>
        <dbReference type="SAM" id="Phobius"/>
    </source>
</evidence>
<feature type="transmembrane region" description="Helical" evidence="6">
    <location>
        <begin position="12"/>
        <end position="28"/>
    </location>
</feature>
<evidence type="ECO:0000256" key="3">
    <source>
        <dbReference type="ARBA" id="ARBA00022679"/>
    </source>
</evidence>
<dbReference type="EMBL" id="PYYB01000002">
    <property type="protein sequence ID" value="PTL56426.1"/>
    <property type="molecule type" value="Genomic_DNA"/>
</dbReference>
<dbReference type="InterPro" id="IPR036890">
    <property type="entry name" value="HATPase_C_sf"/>
</dbReference>